<keyword evidence="6" id="KW-0489">Methyltransferase</keyword>
<dbReference type="GO" id="GO:0008168">
    <property type="term" value="F:methyltransferase activity"/>
    <property type="evidence" value="ECO:0007669"/>
    <property type="project" value="UniProtKB-KW"/>
</dbReference>
<feature type="transmembrane region" description="Helical" evidence="5">
    <location>
        <begin position="87"/>
        <end position="117"/>
    </location>
</feature>
<dbReference type="OrthoDB" id="9811969at2"/>
<comment type="caution">
    <text evidence="6">The sequence shown here is derived from an EMBL/GenBank/DDBJ whole genome shotgun (WGS) entry which is preliminary data.</text>
</comment>
<dbReference type="GO" id="GO:0012505">
    <property type="term" value="C:endomembrane system"/>
    <property type="evidence" value="ECO:0007669"/>
    <property type="project" value="UniProtKB-SubCell"/>
</dbReference>
<feature type="transmembrane region" description="Helical" evidence="5">
    <location>
        <begin position="6"/>
        <end position="26"/>
    </location>
</feature>
<dbReference type="InterPro" id="IPR007318">
    <property type="entry name" value="Phopholipid_MeTrfase"/>
</dbReference>
<dbReference type="Gene3D" id="1.20.120.1630">
    <property type="match status" value="1"/>
</dbReference>
<feature type="transmembrane region" description="Helical" evidence="5">
    <location>
        <begin position="33"/>
        <end position="55"/>
    </location>
</feature>
<dbReference type="EMBL" id="MTBO01000012">
    <property type="protein sequence ID" value="OSI17076.1"/>
    <property type="molecule type" value="Genomic_DNA"/>
</dbReference>
<organism evidence="6 7">
    <name type="scientific">Neisseria dentiae</name>
    <dbReference type="NCBI Taxonomy" id="194197"/>
    <lineage>
        <taxon>Bacteria</taxon>
        <taxon>Pseudomonadati</taxon>
        <taxon>Pseudomonadota</taxon>
        <taxon>Betaproteobacteria</taxon>
        <taxon>Neisseriales</taxon>
        <taxon>Neisseriaceae</taxon>
        <taxon>Neisseria</taxon>
    </lineage>
</organism>
<dbReference type="GO" id="GO:0032259">
    <property type="term" value="P:methylation"/>
    <property type="evidence" value="ECO:0007669"/>
    <property type="project" value="UniProtKB-KW"/>
</dbReference>
<protein>
    <submittedName>
        <fullName evidence="6">Isoprenylcysteine carboxyl methyltransferase</fullName>
    </submittedName>
</protein>
<evidence type="ECO:0000256" key="4">
    <source>
        <dbReference type="ARBA" id="ARBA00023136"/>
    </source>
</evidence>
<dbReference type="InterPro" id="IPR052527">
    <property type="entry name" value="Metal_cation-efflux_comp"/>
</dbReference>
<evidence type="ECO:0000256" key="1">
    <source>
        <dbReference type="ARBA" id="ARBA00004127"/>
    </source>
</evidence>
<dbReference type="PANTHER" id="PTHR43847:SF1">
    <property type="entry name" value="BLL3993 PROTEIN"/>
    <property type="match status" value="1"/>
</dbReference>
<keyword evidence="4 5" id="KW-0472">Membrane</keyword>
<keyword evidence="6" id="KW-0808">Transferase</keyword>
<name>A0A1X3DB97_9NEIS</name>
<sequence>MELKIPPVLVLIVAALLMWLSAKLLPDTLLPRLPLLALLLFSAGAGVIAAGIAAFKRVGTTVNPLEPKQSSGIVSDGIYRFSRNPMYLGMVLMLAGWALWLGQAAAWLGVAGFAAYIHRFQILPEERILSAKFGAAYQTYCRNTRRWL</sequence>
<dbReference type="Pfam" id="PF04191">
    <property type="entry name" value="PEMT"/>
    <property type="match status" value="1"/>
</dbReference>
<keyword evidence="2 5" id="KW-0812">Transmembrane</keyword>
<gene>
    <name evidence="6" type="ORF">BWD09_06290</name>
</gene>
<evidence type="ECO:0000256" key="2">
    <source>
        <dbReference type="ARBA" id="ARBA00022692"/>
    </source>
</evidence>
<dbReference type="AlphaFoldDB" id="A0A1X3DB97"/>
<proteinExistence type="predicted"/>
<dbReference type="GeneID" id="94581992"/>
<dbReference type="STRING" id="194197.BWD09_06290"/>
<reference evidence="7" key="1">
    <citation type="submission" date="2017-01" db="EMBL/GenBank/DDBJ databases">
        <authorList>
            <person name="Wolfgang W.J."/>
            <person name="Cole J."/>
            <person name="Wroblewski D."/>
            <person name="Mcginnis J."/>
            <person name="Musser K.A."/>
        </authorList>
    </citation>
    <scope>NUCLEOTIDE SEQUENCE [LARGE SCALE GENOMIC DNA]</scope>
    <source>
        <strain evidence="7">DSM 19151</strain>
    </source>
</reference>
<keyword evidence="3 5" id="KW-1133">Transmembrane helix</keyword>
<evidence type="ECO:0000256" key="5">
    <source>
        <dbReference type="SAM" id="Phobius"/>
    </source>
</evidence>
<evidence type="ECO:0000313" key="7">
    <source>
        <dbReference type="Proteomes" id="UP000193118"/>
    </source>
</evidence>
<accession>A0A1X3DB97</accession>
<dbReference type="PANTHER" id="PTHR43847">
    <property type="entry name" value="BLL3993 PROTEIN"/>
    <property type="match status" value="1"/>
</dbReference>
<keyword evidence="7" id="KW-1185">Reference proteome</keyword>
<dbReference type="Proteomes" id="UP000193118">
    <property type="component" value="Unassembled WGS sequence"/>
</dbReference>
<comment type="subcellular location">
    <subcellularLocation>
        <location evidence="1">Endomembrane system</location>
        <topology evidence="1">Multi-pass membrane protein</topology>
    </subcellularLocation>
</comment>
<dbReference type="RefSeq" id="WP_085365857.1">
    <property type="nucleotide sequence ID" value="NZ_CAUJPZ010000015.1"/>
</dbReference>
<evidence type="ECO:0000256" key="3">
    <source>
        <dbReference type="ARBA" id="ARBA00022989"/>
    </source>
</evidence>
<evidence type="ECO:0000313" key="6">
    <source>
        <dbReference type="EMBL" id="OSI17076.1"/>
    </source>
</evidence>